<sequence length="329" mass="35790">MGLNYYASSPTVVLPPQQPPTYPIEQRFNAQHYSTLPTPGSSSKPRRTPKYPTPPSLNYQAAPSHAIAGRKRSLDDVDSLADEASLDGSRVITKPKPEPIMGPGMTLIYPGEPGFSLAAESQTGTWAEAKNEVEEANKPAERPIAVSRKSQRTDSIINAASVSPASSLAYKATTMRIDDAGHTIHDLTMALGIGWKEIVFNPAKQEGARGWARFISRHYPLSRPQLLHESEAHDAFLVFACDDTDELEKFFLFSQDLRSCRLISTSLEGVVRNLTQHPIVFESDVVNARDLSASPVSSPASSAPINAEMSIDAPAVQGQTQMVDTAMEM</sequence>
<evidence type="ECO:0000313" key="3">
    <source>
        <dbReference type="Proteomes" id="UP001456524"/>
    </source>
</evidence>
<evidence type="ECO:0000313" key="2">
    <source>
        <dbReference type="EMBL" id="KAK8177766.1"/>
    </source>
</evidence>
<name>A0ABR1Y809_9PEZI</name>
<dbReference type="EMBL" id="JBBWUH010000001">
    <property type="protein sequence ID" value="KAK8177766.1"/>
    <property type="molecule type" value="Genomic_DNA"/>
</dbReference>
<keyword evidence="3" id="KW-1185">Reference proteome</keyword>
<organism evidence="2 3">
    <name type="scientific">Phyllosticta citrichinensis</name>
    <dbReference type="NCBI Taxonomy" id="1130410"/>
    <lineage>
        <taxon>Eukaryota</taxon>
        <taxon>Fungi</taxon>
        <taxon>Dikarya</taxon>
        <taxon>Ascomycota</taxon>
        <taxon>Pezizomycotina</taxon>
        <taxon>Dothideomycetes</taxon>
        <taxon>Dothideomycetes incertae sedis</taxon>
        <taxon>Botryosphaeriales</taxon>
        <taxon>Phyllostictaceae</taxon>
        <taxon>Phyllosticta</taxon>
    </lineage>
</organism>
<feature type="compositionally biased region" description="Polar residues" evidence="1">
    <location>
        <begin position="28"/>
        <end position="42"/>
    </location>
</feature>
<comment type="caution">
    <text evidence="2">The sequence shown here is derived from an EMBL/GenBank/DDBJ whole genome shotgun (WGS) entry which is preliminary data.</text>
</comment>
<feature type="region of interest" description="Disordered" evidence="1">
    <location>
        <begin position="1"/>
        <end position="56"/>
    </location>
</feature>
<protein>
    <submittedName>
        <fullName evidence="2">Uncharacterized protein</fullName>
    </submittedName>
</protein>
<dbReference type="Proteomes" id="UP001456524">
    <property type="component" value="Unassembled WGS sequence"/>
</dbReference>
<reference evidence="2 3" key="1">
    <citation type="journal article" date="2022" name="G3 (Bethesda)">
        <title>Enemy or ally: a genomic approach to elucidate the lifestyle of Phyllosticta citrichinaensis.</title>
        <authorList>
            <person name="Buijs V.A."/>
            <person name="Groenewald J.Z."/>
            <person name="Haridas S."/>
            <person name="LaButti K.M."/>
            <person name="Lipzen A."/>
            <person name="Martin F.M."/>
            <person name="Barry K."/>
            <person name="Grigoriev I.V."/>
            <person name="Crous P.W."/>
            <person name="Seidl M.F."/>
        </authorList>
    </citation>
    <scope>NUCLEOTIDE SEQUENCE [LARGE SCALE GENOMIC DNA]</scope>
    <source>
        <strain evidence="2 3">CBS 129764</strain>
    </source>
</reference>
<accession>A0ABR1Y809</accession>
<proteinExistence type="predicted"/>
<gene>
    <name evidence="2" type="ORF">IWX90DRAFT_377139</name>
</gene>
<evidence type="ECO:0000256" key="1">
    <source>
        <dbReference type="SAM" id="MobiDB-lite"/>
    </source>
</evidence>